<keyword evidence="5 9" id="KW-0784">Thiamine biosynthesis</keyword>
<feature type="binding site" evidence="9">
    <location>
        <position position="76"/>
    </location>
    <ligand>
        <name>Mg(2+)</name>
        <dbReference type="ChEBI" id="CHEBI:18420"/>
    </ligand>
</feature>
<comment type="catalytic activity">
    <reaction evidence="6 9 10">
        <text>4-methyl-5-(2-phosphooxyethyl)-thiazole + 4-amino-2-methyl-5-(diphosphooxymethyl)pyrimidine + H(+) = thiamine phosphate + diphosphate</text>
        <dbReference type="Rhea" id="RHEA:22328"/>
        <dbReference type="ChEBI" id="CHEBI:15378"/>
        <dbReference type="ChEBI" id="CHEBI:33019"/>
        <dbReference type="ChEBI" id="CHEBI:37575"/>
        <dbReference type="ChEBI" id="CHEBI:57841"/>
        <dbReference type="ChEBI" id="CHEBI:58296"/>
        <dbReference type="EC" id="2.5.1.3"/>
    </reaction>
</comment>
<comment type="cofactor">
    <cofactor evidence="9">
        <name>Mg(2+)</name>
        <dbReference type="ChEBI" id="CHEBI:18420"/>
    </cofactor>
    <text evidence="9">Binds 1 Mg(2+) ion per subunit.</text>
</comment>
<dbReference type="Pfam" id="PF02581">
    <property type="entry name" value="TMP-TENI"/>
    <property type="match status" value="1"/>
</dbReference>
<proteinExistence type="inferred from homology"/>
<dbReference type="GO" id="GO:0009228">
    <property type="term" value="P:thiamine biosynthetic process"/>
    <property type="evidence" value="ECO:0007669"/>
    <property type="project" value="UniProtKB-KW"/>
</dbReference>
<dbReference type="CDD" id="cd00564">
    <property type="entry name" value="TMP_TenI"/>
    <property type="match status" value="1"/>
</dbReference>
<dbReference type="PANTHER" id="PTHR20857">
    <property type="entry name" value="THIAMINE-PHOSPHATE PYROPHOSPHORYLASE"/>
    <property type="match status" value="1"/>
</dbReference>
<dbReference type="HAMAP" id="MF_00097">
    <property type="entry name" value="TMP_synthase"/>
    <property type="match status" value="1"/>
</dbReference>
<comment type="function">
    <text evidence="9">Condenses 4-methyl-5-(beta-hydroxyethyl)thiazole monophosphate (THZ-P) and 2-methyl-4-amino-5-hydroxymethyl pyrimidine pyrophosphate (HMP-PP) to form thiamine monophosphate (TMP).</text>
</comment>
<dbReference type="RefSeq" id="WP_147668163.1">
    <property type="nucleotide sequence ID" value="NZ_VDUW01000007.1"/>
</dbReference>
<dbReference type="AlphaFoldDB" id="A0A5C8NRP3"/>
<dbReference type="PANTHER" id="PTHR20857:SF15">
    <property type="entry name" value="THIAMINE-PHOSPHATE SYNTHASE"/>
    <property type="match status" value="1"/>
</dbReference>
<dbReference type="UniPathway" id="UPA00060">
    <property type="reaction ID" value="UER00141"/>
</dbReference>
<evidence type="ECO:0000256" key="7">
    <source>
        <dbReference type="ARBA" id="ARBA00047851"/>
    </source>
</evidence>
<dbReference type="InterPro" id="IPR022998">
    <property type="entry name" value="ThiamineP_synth_TenI"/>
</dbReference>
<keyword evidence="14" id="KW-1185">Reference proteome</keyword>
<dbReference type="GO" id="GO:0000287">
    <property type="term" value="F:magnesium ion binding"/>
    <property type="evidence" value="ECO:0007669"/>
    <property type="project" value="UniProtKB-UniRule"/>
</dbReference>
<keyword evidence="2 9" id="KW-0808">Transferase</keyword>
<gene>
    <name evidence="9" type="primary">thiE</name>
    <name evidence="13" type="ORF">FHP05_10905</name>
</gene>
<dbReference type="OrthoDB" id="9812206at2"/>
<dbReference type="SUPFAM" id="SSF51391">
    <property type="entry name" value="Thiamin phosphate synthase"/>
    <property type="match status" value="1"/>
</dbReference>
<feature type="binding site" evidence="9">
    <location>
        <begin position="40"/>
        <end position="44"/>
    </location>
    <ligand>
        <name>4-amino-2-methyl-5-(diphosphooxymethyl)pyrimidine</name>
        <dbReference type="ChEBI" id="CHEBI:57841"/>
    </ligand>
</feature>
<evidence type="ECO:0000256" key="6">
    <source>
        <dbReference type="ARBA" id="ARBA00047334"/>
    </source>
</evidence>
<evidence type="ECO:0000256" key="3">
    <source>
        <dbReference type="ARBA" id="ARBA00022723"/>
    </source>
</evidence>
<dbReference type="InterPro" id="IPR034291">
    <property type="entry name" value="TMP_synthase"/>
</dbReference>
<keyword evidence="4 9" id="KW-0460">Magnesium</keyword>
<protein>
    <recommendedName>
        <fullName evidence="9">Thiamine-phosphate synthase</fullName>
        <shortName evidence="9">TP synthase</shortName>
        <shortName evidence="9">TPS</shortName>
        <ecNumber evidence="9">2.5.1.3</ecNumber>
    </recommendedName>
    <alternativeName>
        <fullName evidence="9">Thiamine-phosphate pyrophosphorylase</fullName>
        <shortName evidence="9">TMP pyrophosphorylase</shortName>
        <shortName evidence="9">TMP-PPase</shortName>
    </alternativeName>
</protein>
<name>A0A5C8NRP3_9BACI</name>
<evidence type="ECO:0000256" key="5">
    <source>
        <dbReference type="ARBA" id="ARBA00022977"/>
    </source>
</evidence>
<evidence type="ECO:0000313" key="14">
    <source>
        <dbReference type="Proteomes" id="UP000321574"/>
    </source>
</evidence>
<evidence type="ECO:0000256" key="8">
    <source>
        <dbReference type="ARBA" id="ARBA00047883"/>
    </source>
</evidence>
<feature type="binding site" evidence="9">
    <location>
        <begin position="190"/>
        <end position="191"/>
    </location>
    <ligand>
        <name>2-[(2R,5Z)-2-carboxy-4-methylthiazol-5(2H)-ylidene]ethyl phosphate</name>
        <dbReference type="ChEBI" id="CHEBI:62899"/>
    </ligand>
</feature>
<dbReference type="InterPro" id="IPR013785">
    <property type="entry name" value="Aldolase_TIM"/>
</dbReference>
<comment type="pathway">
    <text evidence="1 9 11">Cofactor biosynthesis; thiamine diphosphate biosynthesis; thiamine phosphate from 4-amino-2-methyl-5-diphosphomethylpyrimidine and 4-methyl-5-(2-phosphoethyl)-thiazole: step 1/1.</text>
</comment>
<evidence type="ECO:0000313" key="13">
    <source>
        <dbReference type="EMBL" id="TXL63680.1"/>
    </source>
</evidence>
<feature type="binding site" evidence="9">
    <location>
        <position position="75"/>
    </location>
    <ligand>
        <name>4-amino-2-methyl-5-(diphosphooxymethyl)pyrimidine</name>
        <dbReference type="ChEBI" id="CHEBI:57841"/>
    </ligand>
</feature>
<dbReference type="NCBIfam" id="TIGR00693">
    <property type="entry name" value="thiE"/>
    <property type="match status" value="1"/>
</dbReference>
<feature type="binding site" evidence="9">
    <location>
        <position position="113"/>
    </location>
    <ligand>
        <name>4-amino-2-methyl-5-(diphosphooxymethyl)pyrimidine</name>
        <dbReference type="ChEBI" id="CHEBI:57841"/>
    </ligand>
</feature>
<evidence type="ECO:0000256" key="11">
    <source>
        <dbReference type="RuleBase" id="RU004253"/>
    </source>
</evidence>
<dbReference type="Proteomes" id="UP000321574">
    <property type="component" value="Unassembled WGS sequence"/>
</dbReference>
<dbReference type="EMBL" id="VDUW01000007">
    <property type="protein sequence ID" value="TXL63680.1"/>
    <property type="molecule type" value="Genomic_DNA"/>
</dbReference>
<evidence type="ECO:0000256" key="1">
    <source>
        <dbReference type="ARBA" id="ARBA00005165"/>
    </source>
</evidence>
<evidence type="ECO:0000256" key="9">
    <source>
        <dbReference type="HAMAP-Rule" id="MF_00097"/>
    </source>
</evidence>
<sequence length="206" mass="22809">MKSLAEQLRKYFVMGSQDCQNRSPEEILTEAAEAGITTFQYREKGEYSLTGEKQIELGKRLREICREYDILFIVNDDVDLIEPLDADGVHVGQKDTPVEKIREQYPNKIIGLSISNQTELNNSPIELIDYVGAGPIYKTATKPGKIPVGLEWIQTLRKKHPKLPMVGIGGINPDNASLIVKAGANGVAVVSTITKAKNIMDTVKKL</sequence>
<dbReference type="GO" id="GO:0009229">
    <property type="term" value="P:thiamine diphosphate biosynthetic process"/>
    <property type="evidence" value="ECO:0007669"/>
    <property type="project" value="UniProtKB-UniRule"/>
</dbReference>
<evidence type="ECO:0000256" key="2">
    <source>
        <dbReference type="ARBA" id="ARBA00022679"/>
    </source>
</evidence>
<evidence type="ECO:0000259" key="12">
    <source>
        <dbReference type="Pfam" id="PF02581"/>
    </source>
</evidence>
<comment type="caution">
    <text evidence="13">The sequence shown here is derived from an EMBL/GenBank/DDBJ whole genome shotgun (WGS) entry which is preliminary data.</text>
</comment>
<comment type="catalytic activity">
    <reaction evidence="8 9 10">
        <text>2-[(2R,5Z)-2-carboxy-4-methylthiazol-5(2H)-ylidene]ethyl phosphate + 4-amino-2-methyl-5-(diphosphooxymethyl)pyrimidine + 2 H(+) = thiamine phosphate + CO2 + diphosphate</text>
        <dbReference type="Rhea" id="RHEA:47844"/>
        <dbReference type="ChEBI" id="CHEBI:15378"/>
        <dbReference type="ChEBI" id="CHEBI:16526"/>
        <dbReference type="ChEBI" id="CHEBI:33019"/>
        <dbReference type="ChEBI" id="CHEBI:37575"/>
        <dbReference type="ChEBI" id="CHEBI:57841"/>
        <dbReference type="ChEBI" id="CHEBI:62899"/>
        <dbReference type="EC" id="2.5.1.3"/>
    </reaction>
</comment>
<dbReference type="InterPro" id="IPR036206">
    <property type="entry name" value="ThiamineP_synth_sf"/>
</dbReference>
<evidence type="ECO:0000256" key="10">
    <source>
        <dbReference type="RuleBase" id="RU003826"/>
    </source>
</evidence>
<organism evidence="13 14">
    <name type="scientific">Cerasibacillus terrae</name>
    <dbReference type="NCBI Taxonomy" id="2498845"/>
    <lineage>
        <taxon>Bacteria</taxon>
        <taxon>Bacillati</taxon>
        <taxon>Bacillota</taxon>
        <taxon>Bacilli</taxon>
        <taxon>Bacillales</taxon>
        <taxon>Bacillaceae</taxon>
        <taxon>Cerasibacillus</taxon>
    </lineage>
</organism>
<accession>A0A5C8NRP3</accession>
<dbReference type="EC" id="2.5.1.3" evidence="9"/>
<comment type="similarity">
    <text evidence="9 10">Belongs to the thiamine-phosphate synthase family.</text>
</comment>
<feature type="domain" description="Thiamine phosphate synthase/TenI" evidence="12">
    <location>
        <begin position="11"/>
        <end position="193"/>
    </location>
</feature>
<feature type="binding site" evidence="9">
    <location>
        <position position="142"/>
    </location>
    <ligand>
        <name>4-amino-2-methyl-5-(diphosphooxymethyl)pyrimidine</name>
        <dbReference type="ChEBI" id="CHEBI:57841"/>
    </ligand>
</feature>
<feature type="binding site" evidence="9">
    <location>
        <position position="170"/>
    </location>
    <ligand>
        <name>2-[(2R,5Z)-2-carboxy-4-methylthiazol-5(2H)-ylidene]ethyl phosphate</name>
        <dbReference type="ChEBI" id="CHEBI:62899"/>
    </ligand>
</feature>
<dbReference type="GO" id="GO:0004789">
    <property type="term" value="F:thiamine-phosphate diphosphorylase activity"/>
    <property type="evidence" value="ECO:0007669"/>
    <property type="project" value="UniProtKB-UniRule"/>
</dbReference>
<feature type="binding site" evidence="9">
    <location>
        <position position="95"/>
    </location>
    <ligand>
        <name>Mg(2+)</name>
        <dbReference type="ChEBI" id="CHEBI:18420"/>
    </ligand>
</feature>
<dbReference type="FunFam" id="3.20.20.70:FF:000096">
    <property type="entry name" value="Thiamine-phosphate synthase"/>
    <property type="match status" value="1"/>
</dbReference>
<comment type="catalytic activity">
    <reaction evidence="7 9 10">
        <text>2-(2-carboxy-4-methylthiazol-5-yl)ethyl phosphate + 4-amino-2-methyl-5-(diphosphooxymethyl)pyrimidine + 2 H(+) = thiamine phosphate + CO2 + diphosphate</text>
        <dbReference type="Rhea" id="RHEA:47848"/>
        <dbReference type="ChEBI" id="CHEBI:15378"/>
        <dbReference type="ChEBI" id="CHEBI:16526"/>
        <dbReference type="ChEBI" id="CHEBI:33019"/>
        <dbReference type="ChEBI" id="CHEBI:37575"/>
        <dbReference type="ChEBI" id="CHEBI:57841"/>
        <dbReference type="ChEBI" id="CHEBI:62890"/>
        <dbReference type="EC" id="2.5.1.3"/>
    </reaction>
</comment>
<reference evidence="13 14" key="1">
    <citation type="submission" date="2019-06" db="EMBL/GenBank/DDBJ databases">
        <title>Cerasibacillus sp. nov., isolated from maize field.</title>
        <authorList>
            <person name="Lin S.-Y."/>
            <person name="Tsai C.-F."/>
            <person name="Young C.-C."/>
        </authorList>
    </citation>
    <scope>NUCLEOTIDE SEQUENCE [LARGE SCALE GENOMIC DNA]</scope>
    <source>
        <strain evidence="13 14">CC-CFT480</strain>
    </source>
</reference>
<dbReference type="Gene3D" id="3.20.20.70">
    <property type="entry name" value="Aldolase class I"/>
    <property type="match status" value="1"/>
</dbReference>
<feature type="binding site" evidence="9">
    <location>
        <begin position="139"/>
        <end position="141"/>
    </location>
    <ligand>
        <name>2-[(2R,5Z)-2-carboxy-4-methylthiazol-5(2H)-ylidene]ethyl phosphate</name>
        <dbReference type="ChEBI" id="CHEBI:62899"/>
    </ligand>
</feature>
<dbReference type="GO" id="GO:0005737">
    <property type="term" value="C:cytoplasm"/>
    <property type="evidence" value="ECO:0007669"/>
    <property type="project" value="TreeGrafter"/>
</dbReference>
<evidence type="ECO:0000256" key="4">
    <source>
        <dbReference type="ARBA" id="ARBA00022842"/>
    </source>
</evidence>
<keyword evidence="3 9" id="KW-0479">Metal-binding</keyword>